<dbReference type="Proteomes" id="UP000828048">
    <property type="component" value="Chromosome 9"/>
</dbReference>
<keyword evidence="2" id="KW-1185">Reference proteome</keyword>
<evidence type="ECO:0000313" key="2">
    <source>
        <dbReference type="Proteomes" id="UP000828048"/>
    </source>
</evidence>
<name>A0ACB7ZHU9_9ERIC</name>
<protein>
    <submittedName>
        <fullName evidence="1">Uncharacterized protein</fullName>
    </submittedName>
</protein>
<accession>A0ACB7ZHU9</accession>
<organism evidence="1 2">
    <name type="scientific">Vaccinium darrowii</name>
    <dbReference type="NCBI Taxonomy" id="229202"/>
    <lineage>
        <taxon>Eukaryota</taxon>
        <taxon>Viridiplantae</taxon>
        <taxon>Streptophyta</taxon>
        <taxon>Embryophyta</taxon>
        <taxon>Tracheophyta</taxon>
        <taxon>Spermatophyta</taxon>
        <taxon>Magnoliopsida</taxon>
        <taxon>eudicotyledons</taxon>
        <taxon>Gunneridae</taxon>
        <taxon>Pentapetalae</taxon>
        <taxon>asterids</taxon>
        <taxon>Ericales</taxon>
        <taxon>Ericaceae</taxon>
        <taxon>Vaccinioideae</taxon>
        <taxon>Vaccinieae</taxon>
        <taxon>Vaccinium</taxon>
    </lineage>
</organism>
<sequence>MEPVLQSQQSARSNFSWWMFALQRALLMGGLRSRKQGRHCWGLVVYWKKELKVRFIRRSSFFIELLISDEATGLEWYLINLYASSNDITRKAQWEELLNYRQQCSGEWIIWGDFNDLLWPDEKQGGRRREVWSLRVFRQFVTELGAIDMGFSGYPFTWINRRYGDGLIKEWLDRVLVSPNWRLRYDRAVVRHLATVGSDHAALLLDTDPPVAKGLRQFHFDSRWCKDPDTYEVVRQNLCSWSKQKGFNARRKINELQKQLELIRTGQCIVEPSRVRELEKELGDAWIQEDAFWRQKSRADWMALGDRNSAFFHAKVNQRRKRNRITGIQMANGTWCEEPNGIAQEFVDYFQNLFRSEGTSNVEEVLCAIQGRVTD</sequence>
<dbReference type="EMBL" id="CM037159">
    <property type="protein sequence ID" value="KAH7865079.1"/>
    <property type="molecule type" value="Genomic_DNA"/>
</dbReference>
<evidence type="ECO:0000313" key="1">
    <source>
        <dbReference type="EMBL" id="KAH7865079.1"/>
    </source>
</evidence>
<comment type="caution">
    <text evidence="1">The sequence shown here is derived from an EMBL/GenBank/DDBJ whole genome shotgun (WGS) entry which is preliminary data.</text>
</comment>
<proteinExistence type="predicted"/>
<gene>
    <name evidence="1" type="ORF">Vadar_001961</name>
</gene>
<reference evidence="1 2" key="1">
    <citation type="journal article" date="2021" name="Hortic Res">
        <title>High-quality reference genome and annotation aids understanding of berry development for evergreen blueberry (Vaccinium darrowii).</title>
        <authorList>
            <person name="Yu J."/>
            <person name="Hulse-Kemp A.M."/>
            <person name="Babiker E."/>
            <person name="Staton M."/>
        </authorList>
    </citation>
    <scope>NUCLEOTIDE SEQUENCE [LARGE SCALE GENOMIC DNA]</scope>
    <source>
        <strain evidence="2">cv. NJ 8807/NJ 8810</strain>
        <tissue evidence="1">Young leaf</tissue>
    </source>
</reference>